<reference evidence="4" key="1">
    <citation type="submission" date="2017-04" db="EMBL/GenBank/DDBJ databases">
        <authorList>
            <person name="Varghese N."/>
            <person name="Submissions S."/>
        </authorList>
    </citation>
    <scope>NUCLEOTIDE SEQUENCE [LARGE SCALE GENOMIC DNA]</scope>
    <source>
        <strain evidence="4">DSM 16512</strain>
    </source>
</reference>
<name>A0A1W1WTJ6_9BACT</name>
<feature type="region of interest" description="Disordered" evidence="1">
    <location>
        <begin position="82"/>
        <end position="104"/>
    </location>
</feature>
<dbReference type="AlphaFoldDB" id="A0A1W1WTJ6"/>
<feature type="transmembrane region" description="Helical" evidence="2">
    <location>
        <begin position="20"/>
        <end position="38"/>
    </location>
</feature>
<protein>
    <submittedName>
        <fullName evidence="3">Uncharacterized protein</fullName>
    </submittedName>
</protein>
<keyword evidence="2" id="KW-1133">Transmembrane helix</keyword>
<dbReference type="STRING" id="1069081.SAMN05660197_1465"/>
<organism evidence="3 4">
    <name type="scientific">Nitratiruptor tergarcus DSM 16512</name>
    <dbReference type="NCBI Taxonomy" id="1069081"/>
    <lineage>
        <taxon>Bacteria</taxon>
        <taxon>Pseudomonadati</taxon>
        <taxon>Campylobacterota</taxon>
        <taxon>Epsilonproteobacteria</taxon>
        <taxon>Nautiliales</taxon>
        <taxon>Nitratiruptoraceae</taxon>
        <taxon>Nitratiruptor</taxon>
    </lineage>
</organism>
<keyword evidence="4" id="KW-1185">Reference proteome</keyword>
<dbReference type="RefSeq" id="WP_084275860.1">
    <property type="nucleotide sequence ID" value="NZ_AP026671.1"/>
</dbReference>
<keyword evidence="2" id="KW-0472">Membrane</keyword>
<evidence type="ECO:0000256" key="1">
    <source>
        <dbReference type="SAM" id="MobiDB-lite"/>
    </source>
</evidence>
<feature type="transmembrane region" description="Helical" evidence="2">
    <location>
        <begin position="53"/>
        <end position="73"/>
    </location>
</feature>
<feature type="compositionally biased region" description="Basic and acidic residues" evidence="1">
    <location>
        <begin position="82"/>
        <end position="93"/>
    </location>
</feature>
<evidence type="ECO:0000313" key="4">
    <source>
        <dbReference type="Proteomes" id="UP000192602"/>
    </source>
</evidence>
<evidence type="ECO:0000313" key="3">
    <source>
        <dbReference type="EMBL" id="SMC09644.1"/>
    </source>
</evidence>
<evidence type="ECO:0000256" key="2">
    <source>
        <dbReference type="SAM" id="Phobius"/>
    </source>
</evidence>
<keyword evidence="2" id="KW-0812">Transmembrane</keyword>
<dbReference type="Proteomes" id="UP000192602">
    <property type="component" value="Unassembled WGS sequence"/>
</dbReference>
<dbReference type="EMBL" id="FWWZ01000001">
    <property type="protein sequence ID" value="SMC09644.1"/>
    <property type="molecule type" value="Genomic_DNA"/>
</dbReference>
<accession>A0A1W1WTJ6</accession>
<proteinExistence type="predicted"/>
<dbReference type="OrthoDB" id="5349252at2"/>
<sequence>MFRQLKSAIIWTYVYRYRSLLFKTVVILLLLILIEFIYRDIVQYLQMAKKIEYMPYILFGKWSLFFGALLYLIMNTKKSLKKSEKMQKSDENKKHKSKQQKLTKKEIAALAQDLIEKKKKRI</sequence>
<gene>
    <name evidence="3" type="ORF">SAMN05660197_1465</name>
</gene>